<name>A0A7X3K1G0_9BACL</name>
<keyword evidence="2" id="KW-1185">Reference proteome</keyword>
<evidence type="ECO:0000313" key="2">
    <source>
        <dbReference type="Proteomes" id="UP000490800"/>
    </source>
</evidence>
<accession>A0A7X3K1G0</accession>
<dbReference type="EMBL" id="RHLK01000018">
    <property type="protein sequence ID" value="MVP02080.1"/>
    <property type="molecule type" value="Genomic_DNA"/>
</dbReference>
<sequence length="137" mass="15602">MNEKKIKKKFKTEKRFSSLSAELSLILESCLSDVEKLEAIKKLNTIATGSICRICLFEKKMDYPIFSDGLCRSHYAQRRASNRKLVKVPQKSCSVPGCENKYAARGYCSLHYSRVYTSGVDPNDIVKLSMPKITKRL</sequence>
<protein>
    <submittedName>
        <fullName evidence="1">Uncharacterized protein</fullName>
    </submittedName>
</protein>
<dbReference type="Proteomes" id="UP000490800">
    <property type="component" value="Unassembled WGS sequence"/>
</dbReference>
<gene>
    <name evidence="1" type="ORF">EDM21_21610</name>
</gene>
<comment type="caution">
    <text evidence="1">The sequence shown here is derived from an EMBL/GenBank/DDBJ whole genome shotgun (WGS) entry which is preliminary data.</text>
</comment>
<dbReference type="AlphaFoldDB" id="A0A7X3K1G0"/>
<dbReference type="OrthoDB" id="2971046at2"/>
<reference evidence="1 2" key="1">
    <citation type="journal article" date="2019" name="Microorganisms">
        <title>Paenibacillus lutrae sp. nov., A Chitinolytic Species Isolated from A River Otter in Castril Natural Park, Granada, Spain.</title>
        <authorList>
            <person name="Rodriguez M."/>
            <person name="Reina J.C."/>
            <person name="Bejar V."/>
            <person name="Llamas I."/>
        </authorList>
    </citation>
    <scope>NUCLEOTIDE SEQUENCE [LARGE SCALE GENOMIC DNA]</scope>
    <source>
        <strain evidence="1 2">N10</strain>
    </source>
</reference>
<dbReference type="RefSeq" id="WP_157338510.1">
    <property type="nucleotide sequence ID" value="NZ_RHLK01000018.1"/>
</dbReference>
<organism evidence="1 2">
    <name type="scientific">Paenibacillus lutrae</name>
    <dbReference type="NCBI Taxonomy" id="2078573"/>
    <lineage>
        <taxon>Bacteria</taxon>
        <taxon>Bacillati</taxon>
        <taxon>Bacillota</taxon>
        <taxon>Bacilli</taxon>
        <taxon>Bacillales</taxon>
        <taxon>Paenibacillaceae</taxon>
        <taxon>Paenibacillus</taxon>
    </lineage>
</organism>
<evidence type="ECO:0000313" key="1">
    <source>
        <dbReference type="EMBL" id="MVP02080.1"/>
    </source>
</evidence>
<proteinExistence type="predicted"/>